<dbReference type="Proteomes" id="UP000009080">
    <property type="component" value="Chromosome"/>
</dbReference>
<dbReference type="RefSeq" id="WP_015818943.1">
    <property type="nucleotide sequence ID" value="NC_012997.1"/>
</dbReference>
<dbReference type="HOGENOM" id="CLU_039610_0_0_6"/>
<keyword evidence="1" id="KW-0812">Transmembrane</keyword>
<reference evidence="3 4" key="1">
    <citation type="journal article" date="2009" name="PLoS ONE">
        <title>The complete genome of Teredinibacter turnerae T7901: an intracellular endosymbiont of marine wood-boring bivalves (shipworms).</title>
        <authorList>
            <person name="Yang J.C."/>
            <person name="Madupu R."/>
            <person name="Durkin A.S."/>
            <person name="Ekborg N.A."/>
            <person name="Pedamallu C.S."/>
            <person name="Hostetler J.B."/>
            <person name="Radune D."/>
            <person name="Toms B.S."/>
            <person name="Henrissat B."/>
            <person name="Coutinho P.M."/>
            <person name="Schwarz S."/>
            <person name="Field L."/>
            <person name="Trindade-Silva A.E."/>
            <person name="Soares C.A.G."/>
            <person name="Elshahawi S."/>
            <person name="Hanora A."/>
            <person name="Schmidt E.W."/>
            <person name="Haygood M.G."/>
            <person name="Posfai J."/>
            <person name="Benner J."/>
            <person name="Madinger C."/>
            <person name="Nove J."/>
            <person name="Anton B."/>
            <person name="Chaudhary K."/>
            <person name="Foster J."/>
            <person name="Holman A."/>
            <person name="Kumar S."/>
            <person name="Lessard P.A."/>
            <person name="Luyten Y.A."/>
            <person name="Slatko B."/>
            <person name="Wood N."/>
            <person name="Wu B."/>
            <person name="Teplitski M."/>
            <person name="Mougous J.D."/>
            <person name="Ward N."/>
            <person name="Eisen J.A."/>
            <person name="Badger J.H."/>
            <person name="Distel D.L."/>
        </authorList>
    </citation>
    <scope>NUCLEOTIDE SEQUENCE [LARGE SCALE GENOMIC DNA]</scope>
    <source>
        <strain evidence="4">ATCC 39867 / T7901</strain>
    </source>
</reference>
<dbReference type="STRING" id="377629.TERTU_0819"/>
<dbReference type="InterPro" id="IPR007349">
    <property type="entry name" value="DUF418"/>
</dbReference>
<dbReference type="Pfam" id="PF04235">
    <property type="entry name" value="DUF418"/>
    <property type="match status" value="1"/>
</dbReference>
<proteinExistence type="predicted"/>
<dbReference type="eggNOG" id="COG2311">
    <property type="taxonomic scope" value="Bacteria"/>
</dbReference>
<keyword evidence="4" id="KW-1185">Reference proteome</keyword>
<dbReference type="PANTHER" id="PTHR30590:SF2">
    <property type="entry name" value="INNER MEMBRANE PROTEIN"/>
    <property type="match status" value="1"/>
</dbReference>
<organism evidence="3 4">
    <name type="scientific">Teredinibacter turnerae (strain ATCC 39867 / T7901)</name>
    <dbReference type="NCBI Taxonomy" id="377629"/>
    <lineage>
        <taxon>Bacteria</taxon>
        <taxon>Pseudomonadati</taxon>
        <taxon>Pseudomonadota</taxon>
        <taxon>Gammaproteobacteria</taxon>
        <taxon>Cellvibrionales</taxon>
        <taxon>Cellvibrionaceae</taxon>
        <taxon>Teredinibacter</taxon>
    </lineage>
</organism>
<evidence type="ECO:0000256" key="1">
    <source>
        <dbReference type="SAM" id="Phobius"/>
    </source>
</evidence>
<accession>C5BPK2</accession>
<feature type="transmembrane region" description="Helical" evidence="1">
    <location>
        <begin position="281"/>
        <end position="307"/>
    </location>
</feature>
<sequence>MSHETHPDRLDIVDALRGFALAGIVIAHILEQYLASPRPKLDWWAPATPLDSVIGLLDFMLIVGKFYSIFALLFGMSFAIMMGNAARKGHNFSGRFLWRLTILLGFGLIHSLIYRGDILGVYVLIGFFLPLFYGLPNRWLWAMSAILFLGAGRILFFAITGQEGFITGANAEDSPAVIHYVTTLKFGSFWDVVKLNVPYIYTGKLDYQFGIFGRGYFTLAYFLVGMWLVRSGIVYRLPDYKSNLKKVFWWSLGTGLVMIAVSMAGFATMPKPFTMSSWHFVLAYNFAAIGNIAITALLISGFLLLYLRKPQSRLRKLAPYGRMALTNYIVQSIIGTAILYGWGFGLLGEFHQWQLLIAGIGFIALQVALSQWWLKHFNYGPLEWLWRCATWFSVFRLKRVAPRELQPAQAADR</sequence>
<dbReference type="InterPro" id="IPR052529">
    <property type="entry name" value="Bact_Transport_Assoc"/>
</dbReference>
<feature type="transmembrane region" description="Helical" evidence="1">
    <location>
        <begin position="140"/>
        <end position="159"/>
    </location>
</feature>
<dbReference type="PANTHER" id="PTHR30590">
    <property type="entry name" value="INNER MEMBRANE PROTEIN"/>
    <property type="match status" value="1"/>
</dbReference>
<feature type="transmembrane region" description="Helical" evidence="1">
    <location>
        <begin position="119"/>
        <end position="135"/>
    </location>
</feature>
<dbReference type="AlphaFoldDB" id="C5BPK2"/>
<name>C5BPK2_TERTT</name>
<protein>
    <recommendedName>
        <fullName evidence="2">DUF418 domain-containing protein</fullName>
    </recommendedName>
</protein>
<dbReference type="KEGG" id="ttu:TERTU_0819"/>
<feature type="transmembrane region" description="Helical" evidence="1">
    <location>
        <begin position="215"/>
        <end position="235"/>
    </location>
</feature>
<dbReference type="EMBL" id="CP001614">
    <property type="protein sequence ID" value="ACR12831.1"/>
    <property type="molecule type" value="Genomic_DNA"/>
</dbReference>
<dbReference type="OrthoDB" id="9807744at2"/>
<feature type="transmembrane region" description="Helical" evidence="1">
    <location>
        <begin position="328"/>
        <end position="347"/>
    </location>
</feature>
<feature type="transmembrane region" description="Helical" evidence="1">
    <location>
        <begin position="353"/>
        <end position="374"/>
    </location>
</feature>
<feature type="transmembrane region" description="Helical" evidence="1">
    <location>
        <begin position="12"/>
        <end position="34"/>
    </location>
</feature>
<feature type="transmembrane region" description="Helical" evidence="1">
    <location>
        <begin position="54"/>
        <end position="75"/>
    </location>
</feature>
<evidence type="ECO:0000313" key="3">
    <source>
        <dbReference type="EMBL" id="ACR12831.1"/>
    </source>
</evidence>
<feature type="transmembrane region" description="Helical" evidence="1">
    <location>
        <begin position="96"/>
        <end position="113"/>
    </location>
</feature>
<keyword evidence="1" id="KW-0472">Membrane</keyword>
<evidence type="ECO:0000259" key="2">
    <source>
        <dbReference type="Pfam" id="PF04235"/>
    </source>
</evidence>
<evidence type="ECO:0000313" key="4">
    <source>
        <dbReference type="Proteomes" id="UP000009080"/>
    </source>
</evidence>
<feature type="transmembrane region" description="Helical" evidence="1">
    <location>
        <begin position="247"/>
        <end position="269"/>
    </location>
</feature>
<gene>
    <name evidence="3" type="ordered locus">TERTU_0819</name>
</gene>
<keyword evidence="1" id="KW-1133">Transmembrane helix</keyword>
<feature type="domain" description="DUF418" evidence="2">
    <location>
        <begin position="228"/>
        <end position="392"/>
    </location>
</feature>